<dbReference type="STRING" id="1095630.A0A2J6TG07"/>
<protein>
    <recommendedName>
        <fullName evidence="1">Heterokaryon incompatibility domain-containing protein</fullName>
    </recommendedName>
</protein>
<dbReference type="GeneID" id="36581180"/>
<organism evidence="2 3">
    <name type="scientific">Hyaloscypha bicolor E</name>
    <dbReference type="NCBI Taxonomy" id="1095630"/>
    <lineage>
        <taxon>Eukaryota</taxon>
        <taxon>Fungi</taxon>
        <taxon>Dikarya</taxon>
        <taxon>Ascomycota</taxon>
        <taxon>Pezizomycotina</taxon>
        <taxon>Leotiomycetes</taxon>
        <taxon>Helotiales</taxon>
        <taxon>Hyaloscyphaceae</taxon>
        <taxon>Hyaloscypha</taxon>
        <taxon>Hyaloscypha bicolor</taxon>
    </lineage>
</organism>
<proteinExistence type="predicted"/>
<dbReference type="EMBL" id="KZ613785">
    <property type="protein sequence ID" value="PMD61957.1"/>
    <property type="molecule type" value="Genomic_DNA"/>
</dbReference>
<name>A0A2J6TG07_9HELO</name>
<evidence type="ECO:0000313" key="3">
    <source>
        <dbReference type="Proteomes" id="UP000235371"/>
    </source>
</evidence>
<gene>
    <name evidence="2" type="ORF">K444DRAFT_485653</name>
</gene>
<feature type="domain" description="Heterokaryon incompatibility" evidence="1">
    <location>
        <begin position="30"/>
        <end position="114"/>
    </location>
</feature>
<evidence type="ECO:0000259" key="1">
    <source>
        <dbReference type="Pfam" id="PF06985"/>
    </source>
</evidence>
<dbReference type="Pfam" id="PF06985">
    <property type="entry name" value="HET"/>
    <property type="match status" value="1"/>
</dbReference>
<dbReference type="Proteomes" id="UP000235371">
    <property type="component" value="Unassembled WGS sequence"/>
</dbReference>
<dbReference type="AlphaFoldDB" id="A0A2J6TG07"/>
<dbReference type="OrthoDB" id="3481943at2759"/>
<sequence length="116" mass="13248">IRLVTIHCRSDEAPISCSLSIVSGDNLPDYEALPYVWGCQDDYQMIELNGMAWHVTRNLFFALSRLRSPDKDRTVWIDALSINQVNIPEINVQVMRLCTIYSRASCALICLSLEDR</sequence>
<dbReference type="InterPro" id="IPR052895">
    <property type="entry name" value="HetReg/Transcr_Mod"/>
</dbReference>
<accession>A0A2J6TG07</accession>
<evidence type="ECO:0000313" key="2">
    <source>
        <dbReference type="EMBL" id="PMD61957.1"/>
    </source>
</evidence>
<dbReference type="InterPro" id="IPR010730">
    <property type="entry name" value="HET"/>
</dbReference>
<dbReference type="InParanoid" id="A0A2J6TG07"/>
<keyword evidence="3" id="KW-1185">Reference proteome</keyword>
<feature type="non-terminal residue" evidence="2">
    <location>
        <position position="1"/>
    </location>
</feature>
<dbReference type="PANTHER" id="PTHR24148">
    <property type="entry name" value="ANKYRIN REPEAT DOMAIN-CONTAINING PROTEIN 39 HOMOLOG-RELATED"/>
    <property type="match status" value="1"/>
</dbReference>
<reference evidence="2 3" key="1">
    <citation type="submission" date="2016-04" db="EMBL/GenBank/DDBJ databases">
        <title>A degradative enzymes factory behind the ericoid mycorrhizal symbiosis.</title>
        <authorList>
            <consortium name="DOE Joint Genome Institute"/>
            <person name="Martino E."/>
            <person name="Morin E."/>
            <person name="Grelet G."/>
            <person name="Kuo A."/>
            <person name="Kohler A."/>
            <person name="Daghino S."/>
            <person name="Barry K."/>
            <person name="Choi C."/>
            <person name="Cichocki N."/>
            <person name="Clum A."/>
            <person name="Copeland A."/>
            <person name="Hainaut M."/>
            <person name="Haridas S."/>
            <person name="Labutti K."/>
            <person name="Lindquist E."/>
            <person name="Lipzen A."/>
            <person name="Khouja H.-R."/>
            <person name="Murat C."/>
            <person name="Ohm R."/>
            <person name="Olson A."/>
            <person name="Spatafora J."/>
            <person name="Veneault-Fourrey C."/>
            <person name="Henrissat B."/>
            <person name="Grigoriev I."/>
            <person name="Martin F."/>
            <person name="Perotto S."/>
        </authorList>
    </citation>
    <scope>NUCLEOTIDE SEQUENCE [LARGE SCALE GENOMIC DNA]</scope>
    <source>
        <strain evidence="2 3">E</strain>
    </source>
</reference>
<dbReference type="RefSeq" id="XP_024738861.1">
    <property type="nucleotide sequence ID" value="XM_024873100.1"/>
</dbReference>
<dbReference type="PANTHER" id="PTHR24148:SF73">
    <property type="entry name" value="HET DOMAIN PROTEIN (AFU_ORTHOLOGUE AFUA_8G01020)"/>
    <property type="match status" value="1"/>
</dbReference>
<feature type="non-terminal residue" evidence="2">
    <location>
        <position position="116"/>
    </location>
</feature>